<evidence type="ECO:0000313" key="1">
    <source>
        <dbReference type="EMBL" id="VVD05136.1"/>
    </source>
</evidence>
<gene>
    <name evidence="1" type="ORF">LSINAPIS_LOCUS14740</name>
</gene>
<organism evidence="1 2">
    <name type="scientific">Leptidea sinapis</name>
    <dbReference type="NCBI Taxonomy" id="189913"/>
    <lineage>
        <taxon>Eukaryota</taxon>
        <taxon>Metazoa</taxon>
        <taxon>Ecdysozoa</taxon>
        <taxon>Arthropoda</taxon>
        <taxon>Hexapoda</taxon>
        <taxon>Insecta</taxon>
        <taxon>Pterygota</taxon>
        <taxon>Neoptera</taxon>
        <taxon>Endopterygota</taxon>
        <taxon>Lepidoptera</taxon>
        <taxon>Glossata</taxon>
        <taxon>Ditrysia</taxon>
        <taxon>Papilionoidea</taxon>
        <taxon>Pieridae</taxon>
        <taxon>Dismorphiinae</taxon>
        <taxon>Leptidea</taxon>
    </lineage>
</organism>
<accession>A0A5E4R448</accession>
<dbReference type="AlphaFoldDB" id="A0A5E4R448"/>
<protein>
    <submittedName>
        <fullName evidence="1">Uncharacterized protein</fullName>
    </submittedName>
</protein>
<sequence length="531" mass="62163">MTNQDKCQCTKIEGHLDEVKWRIDPRITHKLPEILQIDEWTQDPHIWLYYVQSADGLLPDDDVLRFFNYTLFTKAHRKLSYNELKMEARQVQMNRLIISDQLIKLDRLDKFKRMTFLRILGNILSFQDNLELVSLENLCSKRVEGVHLIQQLACFNSHSLKYLFLWRFVLPDENPLLINYSYITDEDKSKLAKLLHNLEVCEDKLPEKCSPLVKEFSEKFGTDIDEEVLEELVYENPYVVDKVQLAEIDAKLRALVVESRRAKKEITGSLALTGPDPKRPWRTNSSKELLLRIDNDLKRHSEKADQAIAPMGDSELRDLIIECQDEALTGPLLICREDQIPGLTDAALGVGGYCIPDTAWRRVTIACPDLYVFMAFFRIRDYDNLRRFISPSIPLRETHLQYGIDLKYSQRQDSDLTSFVRHIAWRYADTLVTLSIHQWRGVVFPIRRIVELIPSLVRLHYIGLVEEMDLRRTLNIVACGVTYRLKQMNIQVQDSEQRRDYWTDVVHSLNHDYKDIVSLFEIDLCISIYKS</sequence>
<keyword evidence="2" id="KW-1185">Reference proteome</keyword>
<dbReference type="EMBL" id="FZQP02006937">
    <property type="protein sequence ID" value="VVD05136.1"/>
    <property type="molecule type" value="Genomic_DNA"/>
</dbReference>
<proteinExistence type="predicted"/>
<name>A0A5E4R448_9NEOP</name>
<dbReference type="Proteomes" id="UP000324832">
    <property type="component" value="Unassembled WGS sequence"/>
</dbReference>
<reference evidence="1 2" key="1">
    <citation type="submission" date="2017-07" db="EMBL/GenBank/DDBJ databases">
        <authorList>
            <person name="Talla V."/>
            <person name="Backstrom N."/>
        </authorList>
    </citation>
    <scope>NUCLEOTIDE SEQUENCE [LARGE SCALE GENOMIC DNA]</scope>
</reference>
<evidence type="ECO:0000313" key="2">
    <source>
        <dbReference type="Proteomes" id="UP000324832"/>
    </source>
</evidence>